<dbReference type="GO" id="GO:0016020">
    <property type="term" value="C:membrane"/>
    <property type="evidence" value="ECO:0007669"/>
    <property type="project" value="UniProtKB-SubCell"/>
</dbReference>
<feature type="transmembrane region" description="Helical" evidence="5">
    <location>
        <begin position="866"/>
        <end position="892"/>
    </location>
</feature>
<dbReference type="InterPro" id="IPR051328">
    <property type="entry name" value="T7SS_ABC-Transporter"/>
</dbReference>
<keyword evidence="3 5" id="KW-1133">Transmembrane helix</keyword>
<proteinExistence type="predicted"/>
<dbReference type="Proteomes" id="UP000050949">
    <property type="component" value="Unassembled WGS sequence"/>
</dbReference>
<evidence type="ECO:0000259" key="6">
    <source>
        <dbReference type="Pfam" id="PF12698"/>
    </source>
</evidence>
<feature type="domain" description="ABC-2 type transporter transmembrane" evidence="6">
    <location>
        <begin position="646"/>
        <end position="891"/>
    </location>
</feature>
<sequence>MEDIMRNVGKLFVLDWKRIGKTPLAALLIAALVVIPSLYCWMNVWALWDPYSNTQDLTVAVYSADQPATFQGKKVAIGDELLSQLKKNKKLGWRFVKSKRAVQDGVRSGEYYAGVVVPKTFSADLLTFVQGKIHKPQLEYYVNEKINAIAPKITGTGAATLQSTISDQFVTTVAEAVGTGFNKAGITLGDNLPLIRRFSSLVTTTNDQLPTIEKYLTEVGALQNKMPEIRQKLQAANDMAGYLPEINQMAQKLTAANGYLPLVADAGSLATQVQGKLPEVQQAGDQLNTVVTHFSDLSAAVKKAATVTSNGLTVINQVDGTLPALNEFGKNAQAAIATTKDEVLPKVTTALGIVQNAADSGLTLIAAANTALSADLTTLQNQLQSLDSSSDTAAVKQAMAVQLTALAERQEKTAANATSLADTLTRLETSYNQLTGREEHPLAAAITQLRTVAALATKIQHDAADLSAALPSMDTAAIQQRLAALTGTASQFAQAAQDLQASDLSSSVQKLITAFSNQLAAAGTTLTTINNQVLPAMPALLQGTKSLLTQANEFLTKMQTQLPALQKELTDANSLLNGHMQLIKSGITTAADLYRNDFPALKTKLMRATDFINNDLPGVENELTNTLTLANTKMPVLQSGLNDAQTLITNDWPTLKEAIQKGAAAIQKGEKSVDLSQLLKLLSRDAAKEANFLATPVTLTQHTMYPIPTYGSQSAPFYLALCIWVGALLLGALLKMEYNLPPELAGVTVKQQYLARWLTFAGLGMLQGLIAALGNLFLIHTYVVNKPLYLVFAMFLALVFDSILYMLVSLFGNIGKGIGIIILVLSISGAGGNFPVVLSSHFFQAINPWLPFTYAVNLLRETVGGIYWSHLWLDVAALTAFGLVFFSLGILLKEPIRPWIVKMNKMVHKSQIIE</sequence>
<protein>
    <submittedName>
        <fullName evidence="7">Phage infection protein</fullName>
    </submittedName>
</protein>
<feature type="transmembrane region" description="Helical" evidence="5">
    <location>
        <begin position="788"/>
        <end position="808"/>
    </location>
</feature>
<name>A0A0R1XKH5_9LACO</name>
<evidence type="ECO:0000313" key="8">
    <source>
        <dbReference type="Proteomes" id="UP000050949"/>
    </source>
</evidence>
<dbReference type="eggNOG" id="COG1511">
    <property type="taxonomic scope" value="Bacteria"/>
</dbReference>
<comment type="caution">
    <text evidence="7">The sequence shown here is derived from an EMBL/GenBank/DDBJ whole genome shotgun (WGS) entry which is preliminary data.</text>
</comment>
<feature type="domain" description="ABC-2 type transporter transmembrane" evidence="6">
    <location>
        <begin position="32"/>
        <end position="166"/>
    </location>
</feature>
<dbReference type="GO" id="GO:0140359">
    <property type="term" value="F:ABC-type transporter activity"/>
    <property type="evidence" value="ECO:0007669"/>
    <property type="project" value="InterPro"/>
</dbReference>
<dbReference type="PANTHER" id="PTHR43077">
    <property type="entry name" value="TRANSPORT PERMEASE YVFS-RELATED"/>
    <property type="match status" value="1"/>
</dbReference>
<comment type="subcellular location">
    <subcellularLocation>
        <location evidence="1">Membrane</location>
        <topology evidence="1">Multi-pass membrane protein</topology>
    </subcellularLocation>
</comment>
<reference evidence="7 8" key="1">
    <citation type="journal article" date="2015" name="Genome Announc.">
        <title>Expanding the biotechnology potential of lactobacilli through comparative genomics of 213 strains and associated genera.</title>
        <authorList>
            <person name="Sun Z."/>
            <person name="Harris H.M."/>
            <person name="McCann A."/>
            <person name="Guo C."/>
            <person name="Argimon S."/>
            <person name="Zhang W."/>
            <person name="Yang X."/>
            <person name="Jeffery I.B."/>
            <person name="Cooney J.C."/>
            <person name="Kagawa T.F."/>
            <person name="Liu W."/>
            <person name="Song Y."/>
            <person name="Salvetti E."/>
            <person name="Wrobel A."/>
            <person name="Rasinkangas P."/>
            <person name="Parkhill J."/>
            <person name="Rea M.C."/>
            <person name="O'Sullivan O."/>
            <person name="Ritari J."/>
            <person name="Douillard F.P."/>
            <person name="Paul Ross R."/>
            <person name="Yang R."/>
            <person name="Briner A.E."/>
            <person name="Felis G.E."/>
            <person name="de Vos W.M."/>
            <person name="Barrangou R."/>
            <person name="Klaenhammer T.R."/>
            <person name="Caufield P.W."/>
            <person name="Cui Y."/>
            <person name="Zhang H."/>
            <person name="O'Toole P.W."/>
        </authorList>
    </citation>
    <scope>NUCLEOTIDE SEQUENCE [LARGE SCALE GENOMIC DNA]</scope>
    <source>
        <strain evidence="7 8">DSM 16991</strain>
    </source>
</reference>
<organism evidence="7 8">
    <name type="scientific">Schleiferilactobacillus harbinensis DSM 16991</name>
    <dbReference type="NCBI Taxonomy" id="1122147"/>
    <lineage>
        <taxon>Bacteria</taxon>
        <taxon>Bacillati</taxon>
        <taxon>Bacillota</taxon>
        <taxon>Bacilli</taxon>
        <taxon>Lactobacillales</taxon>
        <taxon>Lactobacillaceae</taxon>
        <taxon>Schleiferilactobacillus</taxon>
    </lineage>
</organism>
<dbReference type="InterPro" id="IPR013525">
    <property type="entry name" value="ABC2_TM"/>
</dbReference>
<feature type="transmembrane region" description="Helical" evidence="5">
    <location>
        <begin position="820"/>
        <end position="846"/>
    </location>
</feature>
<feature type="transmembrane region" description="Helical" evidence="5">
    <location>
        <begin position="24"/>
        <end position="48"/>
    </location>
</feature>
<feature type="transmembrane region" description="Helical" evidence="5">
    <location>
        <begin position="757"/>
        <end position="782"/>
    </location>
</feature>
<accession>A0A0R1XKH5</accession>
<dbReference type="NCBIfam" id="TIGR03062">
    <property type="entry name" value="pip_yhgE_Cterm"/>
    <property type="match status" value="1"/>
</dbReference>
<evidence type="ECO:0000256" key="3">
    <source>
        <dbReference type="ARBA" id="ARBA00022989"/>
    </source>
</evidence>
<evidence type="ECO:0000256" key="2">
    <source>
        <dbReference type="ARBA" id="ARBA00022692"/>
    </source>
</evidence>
<dbReference type="InterPro" id="IPR017500">
    <property type="entry name" value="Phage_infect_YhgE_N"/>
</dbReference>
<gene>
    <name evidence="7" type="ORF">FC91_GL002588</name>
</gene>
<dbReference type="NCBIfam" id="TIGR03061">
    <property type="entry name" value="pip_yhgE_Nterm"/>
    <property type="match status" value="1"/>
</dbReference>
<keyword evidence="4 5" id="KW-0472">Membrane</keyword>
<evidence type="ECO:0000256" key="1">
    <source>
        <dbReference type="ARBA" id="ARBA00004141"/>
    </source>
</evidence>
<feature type="transmembrane region" description="Helical" evidence="5">
    <location>
        <begin position="717"/>
        <end position="736"/>
    </location>
</feature>
<dbReference type="InterPro" id="IPR017501">
    <property type="entry name" value="Phage_infect_YhgE_C"/>
</dbReference>
<dbReference type="Pfam" id="PF12698">
    <property type="entry name" value="ABC2_membrane_3"/>
    <property type="match status" value="2"/>
</dbReference>
<evidence type="ECO:0000256" key="5">
    <source>
        <dbReference type="SAM" id="Phobius"/>
    </source>
</evidence>
<dbReference type="AlphaFoldDB" id="A0A0R1XKH5"/>
<dbReference type="EMBL" id="AZFW01000050">
    <property type="protein sequence ID" value="KRM27379.1"/>
    <property type="molecule type" value="Genomic_DNA"/>
</dbReference>
<dbReference type="PATRIC" id="fig|1122147.4.peg.2669"/>
<evidence type="ECO:0000313" key="7">
    <source>
        <dbReference type="EMBL" id="KRM27379.1"/>
    </source>
</evidence>
<dbReference type="PANTHER" id="PTHR43077:SF10">
    <property type="entry name" value="TRANSPORT PERMEASE PROTEIN"/>
    <property type="match status" value="1"/>
</dbReference>
<evidence type="ECO:0000256" key="4">
    <source>
        <dbReference type="ARBA" id="ARBA00023136"/>
    </source>
</evidence>
<keyword evidence="2 5" id="KW-0812">Transmembrane</keyword>